<evidence type="ECO:0000256" key="1">
    <source>
        <dbReference type="ARBA" id="ARBA00004123"/>
    </source>
</evidence>
<dbReference type="EMBL" id="KV878890">
    <property type="protein sequence ID" value="OJJ87928.1"/>
    <property type="molecule type" value="Genomic_DNA"/>
</dbReference>
<evidence type="ECO:0000259" key="10">
    <source>
        <dbReference type="PROSITE" id="PS50157"/>
    </source>
</evidence>
<dbReference type="STRING" id="1160497.A0A1L9VVI8"/>
<dbReference type="InterPro" id="IPR013087">
    <property type="entry name" value="Znf_C2H2_type"/>
</dbReference>
<feature type="compositionally biased region" description="Basic and acidic residues" evidence="9">
    <location>
        <begin position="264"/>
        <end position="274"/>
    </location>
</feature>
<reference evidence="13" key="1">
    <citation type="journal article" date="2017" name="Genome Biol.">
        <title>Comparative genomics reveals high biological diversity and specific adaptations in the industrially and medically important fungal genus Aspergillus.</title>
        <authorList>
            <person name="de Vries R.P."/>
            <person name="Riley R."/>
            <person name="Wiebenga A."/>
            <person name="Aguilar-Osorio G."/>
            <person name="Amillis S."/>
            <person name="Uchima C.A."/>
            <person name="Anderluh G."/>
            <person name="Asadollahi M."/>
            <person name="Askin M."/>
            <person name="Barry K."/>
            <person name="Battaglia E."/>
            <person name="Bayram O."/>
            <person name="Benocci T."/>
            <person name="Braus-Stromeyer S.A."/>
            <person name="Caldana C."/>
            <person name="Canovas D."/>
            <person name="Cerqueira G.C."/>
            <person name="Chen F."/>
            <person name="Chen W."/>
            <person name="Choi C."/>
            <person name="Clum A."/>
            <person name="Dos Santos R.A."/>
            <person name="Damasio A.R."/>
            <person name="Diallinas G."/>
            <person name="Emri T."/>
            <person name="Fekete E."/>
            <person name="Flipphi M."/>
            <person name="Freyberg S."/>
            <person name="Gallo A."/>
            <person name="Gournas C."/>
            <person name="Habgood R."/>
            <person name="Hainaut M."/>
            <person name="Harispe M.L."/>
            <person name="Henrissat B."/>
            <person name="Hilden K.S."/>
            <person name="Hope R."/>
            <person name="Hossain A."/>
            <person name="Karabika E."/>
            <person name="Karaffa L."/>
            <person name="Karanyi Z."/>
            <person name="Krasevec N."/>
            <person name="Kuo A."/>
            <person name="Kusch H."/>
            <person name="LaButti K."/>
            <person name="Lagendijk E.L."/>
            <person name="Lapidus A."/>
            <person name="Levasseur A."/>
            <person name="Lindquist E."/>
            <person name="Lipzen A."/>
            <person name="Logrieco A.F."/>
            <person name="MacCabe A."/>
            <person name="Maekelae M.R."/>
            <person name="Malavazi I."/>
            <person name="Melin P."/>
            <person name="Meyer V."/>
            <person name="Mielnichuk N."/>
            <person name="Miskei M."/>
            <person name="Molnar A.P."/>
            <person name="Mule G."/>
            <person name="Ngan C.Y."/>
            <person name="Orejas M."/>
            <person name="Orosz E."/>
            <person name="Ouedraogo J.P."/>
            <person name="Overkamp K.M."/>
            <person name="Park H.-S."/>
            <person name="Perrone G."/>
            <person name="Piumi F."/>
            <person name="Punt P.J."/>
            <person name="Ram A.F."/>
            <person name="Ramon A."/>
            <person name="Rauscher S."/>
            <person name="Record E."/>
            <person name="Riano-Pachon D.M."/>
            <person name="Robert V."/>
            <person name="Roehrig J."/>
            <person name="Ruller R."/>
            <person name="Salamov A."/>
            <person name="Salih N.S."/>
            <person name="Samson R.A."/>
            <person name="Sandor E."/>
            <person name="Sanguinetti M."/>
            <person name="Schuetze T."/>
            <person name="Sepcic K."/>
            <person name="Shelest E."/>
            <person name="Sherlock G."/>
            <person name="Sophianopoulou V."/>
            <person name="Squina F.M."/>
            <person name="Sun H."/>
            <person name="Susca A."/>
            <person name="Todd R.B."/>
            <person name="Tsang A."/>
            <person name="Unkles S.E."/>
            <person name="van de Wiele N."/>
            <person name="van Rossen-Uffink D."/>
            <person name="Oliveira J.V."/>
            <person name="Vesth T.C."/>
            <person name="Visser J."/>
            <person name="Yu J.-H."/>
            <person name="Zhou M."/>
            <person name="Andersen M.R."/>
            <person name="Archer D.B."/>
            <person name="Baker S.E."/>
            <person name="Benoit I."/>
            <person name="Brakhage A.A."/>
            <person name="Braus G.H."/>
            <person name="Fischer R."/>
            <person name="Frisvad J.C."/>
            <person name="Goldman G.H."/>
            <person name="Houbraken J."/>
            <person name="Oakley B."/>
            <person name="Pocsi I."/>
            <person name="Scazzocchio C."/>
            <person name="Seiboth B."/>
            <person name="vanKuyk P.A."/>
            <person name="Wortman J."/>
            <person name="Dyer P.S."/>
            <person name="Grigoriev I.V."/>
        </authorList>
    </citation>
    <scope>NUCLEOTIDE SEQUENCE [LARGE SCALE GENOMIC DNA]</scope>
    <source>
        <strain evidence="13">CBS 516.65</strain>
    </source>
</reference>
<dbReference type="InterPro" id="IPR006600">
    <property type="entry name" value="HTH_CenpB_DNA-bd_dom"/>
</dbReference>
<evidence type="ECO:0000313" key="12">
    <source>
        <dbReference type="EMBL" id="OJJ87928.1"/>
    </source>
</evidence>
<feature type="domain" description="C2H2-type" evidence="10">
    <location>
        <begin position="282"/>
        <end position="310"/>
    </location>
</feature>
<dbReference type="Proteomes" id="UP000184300">
    <property type="component" value="Unassembled WGS sequence"/>
</dbReference>
<dbReference type="GO" id="GO:0008270">
    <property type="term" value="F:zinc ion binding"/>
    <property type="evidence" value="ECO:0007669"/>
    <property type="project" value="UniProtKB-KW"/>
</dbReference>
<evidence type="ECO:0000256" key="5">
    <source>
        <dbReference type="ARBA" id="ARBA00022833"/>
    </source>
</evidence>
<feature type="compositionally biased region" description="Polar residues" evidence="9">
    <location>
        <begin position="199"/>
        <end position="216"/>
    </location>
</feature>
<keyword evidence="3" id="KW-0677">Repeat</keyword>
<evidence type="ECO:0000256" key="2">
    <source>
        <dbReference type="ARBA" id="ARBA00022723"/>
    </source>
</evidence>
<dbReference type="AlphaFoldDB" id="A0A1L9VVI8"/>
<sequence length="654" mass="73382">MEKNLPSRRRDAPKHRITAAETDNSILSIDPICSSLSTIEPLEASVSSLSTCHRDADFLSNDPLHEFEPYPPDDNYYININLANPLQHSQDHGSSAYCIPNTPLLRHPGTSESGNMPQEDFATQSSEATSYLTNDFDVQFSSYSQTIDPTMDYWSTLSPLDRWENSPPEAEAACLDDILSSVKKSSMEEKSQKLRRKTQSSGVSKPRGQQSQRQTPSVAASDSARSSASSTSASSAHSLGSNNSKSFGKFYVGESTRRRRRRQQKDSSMHHLRPEQPPQRPYQCTFCTDAFKSKHDWVRHEKTLHLSLERWPCAPFGPTYEDEATSTPRCAFCGTENPPESHIREHRFWECQDKPLTLRTFYRKDHLTQHLRLVHGVEDIAARMTTWKSEVTHVNSRCGFCGDTFTQWPERNNHLAAHYRKGASMKDWKGCRGLDPAVALAVDNAMPPYLIGIESNGVDPFSASTRGCPPTAAIDSRAYGAFCPNQPKEAQPTPFEQLTEHLIRFVRRKQAQGSPITDECIQQEARGLLYGDDDPWNQTAADSPEWLRLFKEGIGLNASTPNLDPGTSNISSNAIFPLPWTADEEYHRVKNQNEMCTNGLAGEIDPWMPWAWQSPECLAEFRKFRDGSISCSTPQQTGMYSAQESSAAEADLPF</sequence>
<accession>A0A1L9VVI8</accession>
<dbReference type="PROSITE" id="PS51253">
    <property type="entry name" value="HTH_CENPB"/>
    <property type="match status" value="1"/>
</dbReference>
<evidence type="ECO:0000256" key="9">
    <source>
        <dbReference type="SAM" id="MobiDB-lite"/>
    </source>
</evidence>
<evidence type="ECO:0000259" key="11">
    <source>
        <dbReference type="PROSITE" id="PS51253"/>
    </source>
</evidence>
<dbReference type="OrthoDB" id="5399138at2759"/>
<organism evidence="12 13">
    <name type="scientific">Aspergillus glaucus CBS 516.65</name>
    <dbReference type="NCBI Taxonomy" id="1160497"/>
    <lineage>
        <taxon>Eukaryota</taxon>
        <taxon>Fungi</taxon>
        <taxon>Dikarya</taxon>
        <taxon>Ascomycota</taxon>
        <taxon>Pezizomycotina</taxon>
        <taxon>Eurotiomycetes</taxon>
        <taxon>Eurotiomycetidae</taxon>
        <taxon>Eurotiales</taxon>
        <taxon>Aspergillaceae</taxon>
        <taxon>Aspergillus</taxon>
        <taxon>Aspergillus subgen. Aspergillus</taxon>
    </lineage>
</organism>
<feature type="region of interest" description="Disordered" evidence="9">
    <location>
        <begin position="184"/>
        <end position="280"/>
    </location>
</feature>
<feature type="compositionally biased region" description="Low complexity" evidence="9">
    <location>
        <begin position="217"/>
        <end position="246"/>
    </location>
</feature>
<dbReference type="GO" id="GO:0005634">
    <property type="term" value="C:nucleus"/>
    <property type="evidence" value="ECO:0007669"/>
    <property type="project" value="UniProtKB-SubCell"/>
</dbReference>
<protein>
    <recommendedName>
        <fullName evidence="14">C2H2-type domain-containing protein</fullName>
    </recommendedName>
</protein>
<name>A0A1L9VVI8_ASPGL</name>
<dbReference type="InterPro" id="IPR050888">
    <property type="entry name" value="ZnF_C2H2-type_TF"/>
</dbReference>
<dbReference type="VEuPathDB" id="FungiDB:ASPGLDRAFT_1007118"/>
<evidence type="ECO:0000256" key="7">
    <source>
        <dbReference type="ARBA" id="ARBA00023242"/>
    </source>
</evidence>
<dbReference type="PROSITE" id="PS50157">
    <property type="entry name" value="ZINC_FINGER_C2H2_2"/>
    <property type="match status" value="1"/>
</dbReference>
<proteinExistence type="predicted"/>
<evidence type="ECO:0000256" key="6">
    <source>
        <dbReference type="ARBA" id="ARBA00023125"/>
    </source>
</evidence>
<keyword evidence="2" id="KW-0479">Metal-binding</keyword>
<evidence type="ECO:0000256" key="3">
    <source>
        <dbReference type="ARBA" id="ARBA00022737"/>
    </source>
</evidence>
<keyword evidence="4 8" id="KW-0863">Zinc-finger</keyword>
<evidence type="ECO:0008006" key="14">
    <source>
        <dbReference type="Google" id="ProtNLM"/>
    </source>
</evidence>
<dbReference type="GeneID" id="34455666"/>
<keyword evidence="6" id="KW-0238">DNA-binding</keyword>
<dbReference type="Pfam" id="PF03221">
    <property type="entry name" value="HTH_Tnp_Tc5"/>
    <property type="match status" value="1"/>
</dbReference>
<feature type="domain" description="HTH CENPB-type" evidence="11">
    <location>
        <begin position="486"/>
        <end position="560"/>
    </location>
</feature>
<evidence type="ECO:0000256" key="4">
    <source>
        <dbReference type="ARBA" id="ARBA00022771"/>
    </source>
</evidence>
<gene>
    <name evidence="12" type="ORF">ASPGLDRAFT_1007118</name>
</gene>
<dbReference type="Gene3D" id="3.30.160.60">
    <property type="entry name" value="Classic Zinc Finger"/>
    <property type="match status" value="1"/>
</dbReference>
<dbReference type="GO" id="GO:0003677">
    <property type="term" value="F:DNA binding"/>
    <property type="evidence" value="ECO:0007669"/>
    <property type="project" value="UniProtKB-KW"/>
</dbReference>
<feature type="compositionally biased region" description="Polar residues" evidence="9">
    <location>
        <begin position="633"/>
        <end position="646"/>
    </location>
</feature>
<evidence type="ECO:0000313" key="13">
    <source>
        <dbReference type="Proteomes" id="UP000184300"/>
    </source>
</evidence>
<dbReference type="RefSeq" id="XP_022404611.1">
    <property type="nucleotide sequence ID" value="XM_022539405.1"/>
</dbReference>
<keyword evidence="7" id="KW-0539">Nucleus</keyword>
<comment type="subcellular location">
    <subcellularLocation>
        <location evidence="1">Nucleus</location>
    </subcellularLocation>
</comment>
<keyword evidence="13" id="KW-1185">Reference proteome</keyword>
<keyword evidence="5" id="KW-0862">Zinc</keyword>
<dbReference type="PANTHER" id="PTHR24406">
    <property type="entry name" value="TRANSCRIPTIONAL REPRESSOR CTCFL-RELATED"/>
    <property type="match status" value="1"/>
</dbReference>
<dbReference type="PROSITE" id="PS00028">
    <property type="entry name" value="ZINC_FINGER_C2H2_1"/>
    <property type="match status" value="2"/>
</dbReference>
<dbReference type="SMART" id="SM00355">
    <property type="entry name" value="ZnF_C2H2"/>
    <property type="match status" value="3"/>
</dbReference>
<feature type="region of interest" description="Disordered" evidence="9">
    <location>
        <begin position="633"/>
        <end position="654"/>
    </location>
</feature>
<evidence type="ECO:0000256" key="8">
    <source>
        <dbReference type="PROSITE-ProRule" id="PRU00042"/>
    </source>
</evidence>